<dbReference type="KEGG" id="lgi:LOTGIDRAFT_159568"/>
<dbReference type="EMBL" id="KB201362">
    <property type="protein sequence ID" value="ESO96824.1"/>
    <property type="molecule type" value="Genomic_DNA"/>
</dbReference>
<dbReference type="HOGENOM" id="CLU_113346_0_0_1"/>
<dbReference type="RefSeq" id="XP_009052325.1">
    <property type="nucleotide sequence ID" value="XM_009054077.1"/>
</dbReference>
<dbReference type="CTD" id="20238082"/>
<gene>
    <name evidence="4" type="ORF">LOTGIDRAFT_159568</name>
</gene>
<evidence type="ECO:0000313" key="4">
    <source>
        <dbReference type="EMBL" id="ESO96824.1"/>
    </source>
</evidence>
<dbReference type="Pfam" id="PF02493">
    <property type="entry name" value="MORN"/>
    <property type="match status" value="4"/>
</dbReference>
<dbReference type="PANTHER" id="PTHR46614:SF1">
    <property type="entry name" value="MORN REPEAT-CONTAINING PROTEIN 4"/>
    <property type="match status" value="1"/>
</dbReference>
<evidence type="ECO:0000256" key="1">
    <source>
        <dbReference type="ARBA" id="ARBA00004316"/>
    </source>
</evidence>
<keyword evidence="5" id="KW-1185">Reference proteome</keyword>
<keyword evidence="3" id="KW-0966">Cell projection</keyword>
<dbReference type="AlphaFoldDB" id="V4C5F2"/>
<dbReference type="GeneID" id="20238082"/>
<dbReference type="OrthoDB" id="406044at2759"/>
<proteinExistence type="predicted"/>
<dbReference type="SMART" id="SM00698">
    <property type="entry name" value="MORN"/>
    <property type="match status" value="4"/>
</dbReference>
<dbReference type="PANTHER" id="PTHR46614">
    <property type="entry name" value="MORN REPEAT-CONTAINING PROTEIN 4"/>
    <property type="match status" value="1"/>
</dbReference>
<evidence type="ECO:0000313" key="5">
    <source>
        <dbReference type="Proteomes" id="UP000030746"/>
    </source>
</evidence>
<dbReference type="InterPro" id="IPR052315">
    <property type="entry name" value="MORN4"/>
</dbReference>
<dbReference type="GO" id="GO:0048678">
    <property type="term" value="P:response to axon injury"/>
    <property type="evidence" value="ECO:0007669"/>
    <property type="project" value="TreeGrafter"/>
</dbReference>
<dbReference type="SUPFAM" id="SSF82185">
    <property type="entry name" value="Histone H3 K4-specific methyltransferase SET7/9 N-terminal domain"/>
    <property type="match status" value="1"/>
</dbReference>
<reference evidence="4 5" key="1">
    <citation type="journal article" date="2013" name="Nature">
        <title>Insights into bilaterian evolution from three spiralian genomes.</title>
        <authorList>
            <person name="Simakov O."/>
            <person name="Marletaz F."/>
            <person name="Cho S.J."/>
            <person name="Edsinger-Gonzales E."/>
            <person name="Havlak P."/>
            <person name="Hellsten U."/>
            <person name="Kuo D.H."/>
            <person name="Larsson T."/>
            <person name="Lv J."/>
            <person name="Arendt D."/>
            <person name="Savage R."/>
            <person name="Osoegawa K."/>
            <person name="de Jong P."/>
            <person name="Grimwood J."/>
            <person name="Chapman J.A."/>
            <person name="Shapiro H."/>
            <person name="Aerts A."/>
            <person name="Otillar R.P."/>
            <person name="Terry A.Y."/>
            <person name="Boore J.L."/>
            <person name="Grigoriev I.V."/>
            <person name="Lindberg D.R."/>
            <person name="Seaver E.C."/>
            <person name="Weisblat D.A."/>
            <person name="Putnam N.H."/>
            <person name="Rokhsar D.S."/>
        </authorList>
    </citation>
    <scope>NUCLEOTIDE SEQUENCE [LARGE SCALE GENOMIC DNA]</scope>
</reference>
<dbReference type="InterPro" id="IPR003409">
    <property type="entry name" value="MORN"/>
</dbReference>
<dbReference type="OMA" id="FTRCDGM"/>
<dbReference type="GO" id="GO:0042995">
    <property type="term" value="C:cell projection"/>
    <property type="evidence" value="ECO:0007669"/>
    <property type="project" value="UniProtKB-SubCell"/>
</dbReference>
<keyword evidence="2" id="KW-0677">Repeat</keyword>
<accession>V4C5F2</accession>
<comment type="subcellular location">
    <subcellularLocation>
        <location evidence="1">Cell projection</location>
    </subcellularLocation>
</comment>
<dbReference type="Proteomes" id="UP000030746">
    <property type="component" value="Unassembled WGS sequence"/>
</dbReference>
<sequence>MIDKSIIMSTGVYNYPDGSIYTGEWNPQNKRHGYGHMKFTDGSQYWGNFENGLCSGCGIMKFKDGSSYAGELKAGKFDGFGIFTRCDNMKFEGEFKEGKIWGLGLVSFSNNTHGLPRNEGYFEENKIIRREKCSGIIEKSRMAASKARSIAG</sequence>
<protein>
    <recommendedName>
        <fullName evidence="6">MORN repeat-containing protein 4</fullName>
    </recommendedName>
</protein>
<evidence type="ECO:0008006" key="6">
    <source>
        <dbReference type="Google" id="ProtNLM"/>
    </source>
</evidence>
<name>V4C5F2_LOTGI</name>
<organism evidence="4 5">
    <name type="scientific">Lottia gigantea</name>
    <name type="common">Giant owl limpet</name>
    <dbReference type="NCBI Taxonomy" id="225164"/>
    <lineage>
        <taxon>Eukaryota</taxon>
        <taxon>Metazoa</taxon>
        <taxon>Spiralia</taxon>
        <taxon>Lophotrochozoa</taxon>
        <taxon>Mollusca</taxon>
        <taxon>Gastropoda</taxon>
        <taxon>Patellogastropoda</taxon>
        <taxon>Lottioidea</taxon>
        <taxon>Lottiidae</taxon>
        <taxon>Lottia</taxon>
    </lineage>
</organism>
<dbReference type="STRING" id="225164.V4C5F2"/>
<evidence type="ECO:0000256" key="3">
    <source>
        <dbReference type="ARBA" id="ARBA00023273"/>
    </source>
</evidence>
<evidence type="ECO:0000256" key="2">
    <source>
        <dbReference type="ARBA" id="ARBA00022737"/>
    </source>
</evidence>
<dbReference type="Gene3D" id="2.20.110.10">
    <property type="entry name" value="Histone H3 K4-specific methyltransferase SET7/9 N-terminal domain"/>
    <property type="match status" value="2"/>
</dbReference>